<feature type="transmembrane region" description="Helical" evidence="6">
    <location>
        <begin position="113"/>
        <end position="132"/>
    </location>
</feature>
<feature type="transmembrane region" description="Helical" evidence="6">
    <location>
        <begin position="84"/>
        <end position="107"/>
    </location>
</feature>
<organism evidence="7 8">
    <name type="scientific">Sulfitobacter pontiacus</name>
    <dbReference type="NCBI Taxonomy" id="60137"/>
    <lineage>
        <taxon>Bacteria</taxon>
        <taxon>Pseudomonadati</taxon>
        <taxon>Pseudomonadota</taxon>
        <taxon>Alphaproteobacteria</taxon>
        <taxon>Rhodobacterales</taxon>
        <taxon>Roseobacteraceae</taxon>
        <taxon>Sulfitobacter</taxon>
    </lineage>
</organism>
<proteinExistence type="predicted"/>
<feature type="transmembrane region" description="Helical" evidence="6">
    <location>
        <begin position="361"/>
        <end position="380"/>
    </location>
</feature>
<dbReference type="RefSeq" id="WP_243252271.1">
    <property type="nucleotide sequence ID" value="NZ_CP084964.1"/>
</dbReference>
<evidence type="ECO:0000256" key="3">
    <source>
        <dbReference type="ARBA" id="ARBA00022692"/>
    </source>
</evidence>
<dbReference type="Proteomes" id="UP000830781">
    <property type="component" value="Plasmid pDSM110277_e"/>
</dbReference>
<evidence type="ECO:0000256" key="4">
    <source>
        <dbReference type="ARBA" id="ARBA00022989"/>
    </source>
</evidence>
<keyword evidence="3 6" id="KW-0812">Transmembrane</keyword>
<keyword evidence="4 6" id="KW-1133">Transmembrane helix</keyword>
<keyword evidence="2" id="KW-1003">Cell membrane</keyword>
<feature type="transmembrane region" description="Helical" evidence="6">
    <location>
        <begin position="211"/>
        <end position="228"/>
    </location>
</feature>
<gene>
    <name evidence="7" type="ORF">DSM110277_03747</name>
</gene>
<feature type="transmembrane region" description="Helical" evidence="6">
    <location>
        <begin position="386"/>
        <end position="407"/>
    </location>
</feature>
<dbReference type="PANTHER" id="PTHR30250:SF31">
    <property type="entry name" value="INNER MEMBRANE PROTEIN YGHQ"/>
    <property type="match status" value="1"/>
</dbReference>
<geneLocation type="plasmid" evidence="7 8">
    <name>pDSM110277_e</name>
</geneLocation>
<evidence type="ECO:0000313" key="7">
    <source>
        <dbReference type="EMBL" id="UOA25293.1"/>
    </source>
</evidence>
<feature type="transmembrane region" description="Helical" evidence="6">
    <location>
        <begin position="419"/>
        <end position="437"/>
    </location>
</feature>
<dbReference type="AlphaFoldDB" id="A0AAX3AGS6"/>
<feature type="transmembrane region" description="Helical" evidence="6">
    <location>
        <begin position="254"/>
        <end position="272"/>
    </location>
</feature>
<dbReference type="InterPro" id="IPR050833">
    <property type="entry name" value="Poly_Biosynth_Transport"/>
</dbReference>
<evidence type="ECO:0000256" key="1">
    <source>
        <dbReference type="ARBA" id="ARBA00004651"/>
    </source>
</evidence>
<keyword evidence="7" id="KW-0614">Plasmid</keyword>
<feature type="transmembrane region" description="Helical" evidence="6">
    <location>
        <begin position="12"/>
        <end position="30"/>
    </location>
</feature>
<feature type="transmembrane region" description="Helical" evidence="6">
    <location>
        <begin position="144"/>
        <end position="166"/>
    </location>
</feature>
<feature type="transmembrane region" description="Helical" evidence="6">
    <location>
        <begin position="443"/>
        <end position="464"/>
    </location>
</feature>
<keyword evidence="8" id="KW-1185">Reference proteome</keyword>
<evidence type="ECO:0000256" key="6">
    <source>
        <dbReference type="SAM" id="Phobius"/>
    </source>
</evidence>
<protein>
    <recommendedName>
        <fullName evidence="9">Membrane protein involved in the export of O-antigen and teichoic acid</fullName>
    </recommendedName>
</protein>
<name>A0AAX3AGS6_9RHOB</name>
<accession>A0AAX3AGS6</accession>
<evidence type="ECO:0008006" key="9">
    <source>
        <dbReference type="Google" id="ProtNLM"/>
    </source>
</evidence>
<evidence type="ECO:0000256" key="2">
    <source>
        <dbReference type="ARBA" id="ARBA00022475"/>
    </source>
</evidence>
<evidence type="ECO:0000313" key="8">
    <source>
        <dbReference type="Proteomes" id="UP000830781"/>
    </source>
</evidence>
<feature type="transmembrane region" description="Helical" evidence="6">
    <location>
        <begin position="36"/>
        <end position="55"/>
    </location>
</feature>
<reference evidence="8" key="1">
    <citation type="journal article" date="2022" name="Microorganisms">
        <title>Beyond the ABCs#Discovery of Three New Plasmid Types in Rhodobacterales (RepQ, RepY, RepW).</title>
        <authorList>
            <person name="Freese H.M."/>
            <person name="Ringel V."/>
            <person name="Overmann J."/>
            <person name="Petersen J."/>
        </authorList>
    </citation>
    <scope>NUCLEOTIDE SEQUENCE [LARGE SCALE GENOMIC DNA]</scope>
    <source>
        <strain evidence="8">DSM 110277</strain>
        <plasmid evidence="8">pDSM110277_e</plasmid>
    </source>
</reference>
<keyword evidence="5 6" id="KW-0472">Membrane</keyword>
<feature type="transmembrane region" description="Helical" evidence="6">
    <location>
        <begin position="172"/>
        <end position="190"/>
    </location>
</feature>
<feature type="transmembrane region" description="Helical" evidence="6">
    <location>
        <begin position="292"/>
        <end position="310"/>
    </location>
</feature>
<comment type="subcellular location">
    <subcellularLocation>
        <location evidence="1">Cell membrane</location>
        <topology evidence="1">Multi-pass membrane protein</topology>
    </subcellularLocation>
</comment>
<sequence length="472" mass="52581">MKSTFIYVGFRILTGFLGLFLIAILTRILSQEVYGQYLLLASAGSIGAVFFFQWLNVSTLREYSKAIEGDPAGEIFFLKTINGLFFACSCIGVISSALVATFIWILFDWPNQRIFDVLCAMALALVMSRFTLIQQLLNANSKPIPYGLLMSFRQVLFLCLIGLATYFGSENAITIVIALISSYFFANLIFQPVTRLPVFNLTLQREQCRQLIVYGAPLSINYIVLLFIDMTDRFMLASIQSVALSGQYAATMDFGRMSLGAVANIIYVAYFARMATSFERTNNVNEELDSQFEGFHFLVLVPATLVLILFPEAISNIVFGSSFRATSIQFMPIFAATLFLLYHKQFYLDAKLQLYRRTRTILIVSLFCLFINIALNTVLIPTYGMMGAWAATFVSVCAGVVGSVVATTRLTGSNPVGRIFFTTVLCIIGALLLRSYVQVDGRYSIVMPAAYLLVASGLFAIISLRSFERFSK</sequence>
<feature type="transmembrane region" description="Helical" evidence="6">
    <location>
        <begin position="322"/>
        <end position="341"/>
    </location>
</feature>
<evidence type="ECO:0000256" key="5">
    <source>
        <dbReference type="ARBA" id="ARBA00023136"/>
    </source>
</evidence>
<dbReference type="GO" id="GO:0005886">
    <property type="term" value="C:plasma membrane"/>
    <property type="evidence" value="ECO:0007669"/>
    <property type="project" value="UniProtKB-SubCell"/>
</dbReference>
<dbReference type="EMBL" id="CP084964">
    <property type="protein sequence ID" value="UOA25293.1"/>
    <property type="molecule type" value="Genomic_DNA"/>
</dbReference>
<dbReference type="PANTHER" id="PTHR30250">
    <property type="entry name" value="PST FAMILY PREDICTED COLANIC ACID TRANSPORTER"/>
    <property type="match status" value="1"/>
</dbReference>